<name>A0A481YW72_9VIRU</name>
<evidence type="ECO:0000313" key="1">
    <source>
        <dbReference type="EMBL" id="QBK87015.1"/>
    </source>
</evidence>
<accession>A0A481YW72</accession>
<reference evidence="1" key="1">
    <citation type="journal article" date="2019" name="MBio">
        <title>Virus Genomes from Deep Sea Sediments Expand the Ocean Megavirome and Support Independent Origins of Viral Gigantism.</title>
        <authorList>
            <person name="Backstrom D."/>
            <person name="Yutin N."/>
            <person name="Jorgensen S.L."/>
            <person name="Dharamshi J."/>
            <person name="Homa F."/>
            <person name="Zaremba-Niedwiedzka K."/>
            <person name="Spang A."/>
            <person name="Wolf Y.I."/>
            <person name="Koonin E.V."/>
            <person name="Ettema T.J."/>
        </authorList>
    </citation>
    <scope>NUCLEOTIDE SEQUENCE</scope>
</reference>
<gene>
    <name evidence="1" type="ORF">LCMAC103_03590</name>
</gene>
<organism evidence="1">
    <name type="scientific">Marseillevirus LCMAC103</name>
    <dbReference type="NCBI Taxonomy" id="2506604"/>
    <lineage>
        <taxon>Viruses</taxon>
        <taxon>Varidnaviria</taxon>
        <taxon>Bamfordvirae</taxon>
        <taxon>Nucleocytoviricota</taxon>
        <taxon>Megaviricetes</taxon>
        <taxon>Pimascovirales</taxon>
        <taxon>Pimascovirales incertae sedis</taxon>
        <taxon>Marseilleviridae</taxon>
    </lineage>
</organism>
<protein>
    <submittedName>
        <fullName evidence="1">Uncharacterized protein</fullName>
    </submittedName>
</protein>
<proteinExistence type="predicted"/>
<sequence length="89" mass="9479">MYSLLDGKEHAPPQNLANHICITNLRSEAVWVELRSPPALDCPVKFSVAPNTAVVPDDDGKAALASVFAGRREILHNVAVKPGIPLVVG</sequence>
<dbReference type="EMBL" id="MK500340">
    <property type="protein sequence ID" value="QBK87015.1"/>
    <property type="molecule type" value="Genomic_DNA"/>
</dbReference>